<dbReference type="InterPro" id="IPR043203">
    <property type="entry name" value="VGCC_Ca_Na"/>
</dbReference>
<feature type="compositionally biased region" description="Polar residues" evidence="6">
    <location>
        <begin position="729"/>
        <end position="738"/>
    </location>
</feature>
<dbReference type="AlphaFoldDB" id="A0A9P1C8D6"/>
<feature type="transmembrane region" description="Helical" evidence="7">
    <location>
        <begin position="296"/>
        <end position="315"/>
    </location>
</feature>
<dbReference type="EMBL" id="CAMXCT030001006">
    <property type="protein sequence ID" value="CAL4772973.1"/>
    <property type="molecule type" value="Genomic_DNA"/>
</dbReference>
<sequence>MEETDKSCEDNNLSADSQRSGANLEAVPTTCEPSRSRSLSGRLRSHSPSSPSNGQSLRKRSPSVMMGKIITREETVVEHADHWLGKAKKYASILVEGNYTANFLGIVVLLDAYLTANDIDSRARGEPTSRFVLICSDICLFLYTSELPLLFLVRGKRLLKDWMVILDIVIILCGYVEIFVNLIDSSLGTTGVGSDALIAKINVLRVLRLARIVRLMQLLRRTRSLKELQKLVTMLATCLKALLWCFLFCFVIMTIWAMLLVEIVHPIVQEIYERDGFEDCVQCQRATGSVMDANLLLFKTVIAGDSWGLIAVPVIEAYPLTAVIFCGSLLTLVFGVLNMIVAVVVDTFAEVRESDVMNLAEELDHNLKKDRKFLEKIFNRLDKSGNGELTLQDLMDGARRDPEFQSRLRVMDIDEVDLQQLFEMIDVDASGAIEAQEFIAPLSRWVRESKTAPRFIKYNMLQALDAQEEIIRILSQLALRLDVVCDGLGVGARLSSEVAGENQRTRSRSDSETQDMEDNPEFYIPAAAADGPVLTTVQEDLGWTPEVVNTIEQPKSSEPSFLPNLQQKERQETEAHQAHQGAEGHKLKELQEQKEPPLEPKALIQESTELGSIDLGDRHGGHTSAKGLLDRIIRGHHVDGEVHSAVSRAMEVFGASFEASLKVSVDRGFRQAMAKAEAVLQETLENYNSTSWNMLSAPEAHLQRSRFSSSVASTASLVLVGDAMSKVNSMTRQVSPSAPSRRKSVTGEHTRSRRPSQRKMSGVGGIWAIDP</sequence>
<feature type="region of interest" description="Disordered" evidence="6">
    <location>
        <begin position="567"/>
        <end position="597"/>
    </location>
</feature>
<protein>
    <submittedName>
        <fullName evidence="11">Two pore calcium channel protein 1 (Calcium channel protein 1) (AtCCH1) (Fatty acid oxygenation up-regulated protein 2) (Voltage-dependent calcium channel protein TPC1) (AtTPC1)</fullName>
    </submittedName>
</protein>
<dbReference type="PANTHER" id="PTHR10037:SF62">
    <property type="entry name" value="SODIUM CHANNEL PROTEIN 60E"/>
    <property type="match status" value="1"/>
</dbReference>
<evidence type="ECO:0000256" key="2">
    <source>
        <dbReference type="ARBA" id="ARBA00022692"/>
    </source>
</evidence>
<feature type="transmembrane region" description="Helical" evidence="7">
    <location>
        <begin position="322"/>
        <end position="345"/>
    </location>
</feature>
<feature type="domain" description="EF-hand" evidence="8">
    <location>
        <begin position="369"/>
        <end position="404"/>
    </location>
</feature>
<dbReference type="InterPro" id="IPR018247">
    <property type="entry name" value="EF_Hand_1_Ca_BS"/>
</dbReference>
<proteinExistence type="predicted"/>
<feature type="transmembrane region" description="Helical" evidence="7">
    <location>
        <begin position="164"/>
        <end position="183"/>
    </location>
</feature>
<keyword evidence="12" id="KW-1185">Reference proteome</keyword>
<feature type="compositionally biased region" description="Polar residues" evidence="6">
    <location>
        <begin position="10"/>
        <end position="21"/>
    </location>
</feature>
<dbReference type="Gene3D" id="1.10.238.10">
    <property type="entry name" value="EF-hand"/>
    <property type="match status" value="1"/>
</dbReference>
<dbReference type="CDD" id="cd00051">
    <property type="entry name" value="EFh"/>
    <property type="match status" value="1"/>
</dbReference>
<dbReference type="GO" id="GO:0005248">
    <property type="term" value="F:voltage-gated sodium channel activity"/>
    <property type="evidence" value="ECO:0007669"/>
    <property type="project" value="TreeGrafter"/>
</dbReference>
<evidence type="ECO:0000313" key="10">
    <source>
        <dbReference type="EMBL" id="CAL1139036.1"/>
    </source>
</evidence>
<dbReference type="EMBL" id="CAMXCT010001006">
    <property type="protein sequence ID" value="CAI3985661.1"/>
    <property type="molecule type" value="Genomic_DNA"/>
</dbReference>
<dbReference type="GO" id="GO:0005509">
    <property type="term" value="F:calcium ion binding"/>
    <property type="evidence" value="ECO:0007669"/>
    <property type="project" value="InterPro"/>
</dbReference>
<evidence type="ECO:0000256" key="6">
    <source>
        <dbReference type="SAM" id="MobiDB-lite"/>
    </source>
</evidence>
<dbReference type="InterPro" id="IPR027359">
    <property type="entry name" value="Volt_channel_dom_sf"/>
</dbReference>
<name>A0A9P1C8D6_9DINO</name>
<keyword evidence="4 7" id="KW-1133">Transmembrane helix</keyword>
<dbReference type="Gene3D" id="1.20.120.350">
    <property type="entry name" value="Voltage-gated potassium channels. Chain C"/>
    <property type="match status" value="1"/>
</dbReference>
<evidence type="ECO:0000256" key="5">
    <source>
        <dbReference type="ARBA" id="ARBA00023136"/>
    </source>
</evidence>
<evidence type="ECO:0000313" key="11">
    <source>
        <dbReference type="EMBL" id="CAL4772973.1"/>
    </source>
</evidence>
<keyword evidence="5 7" id="KW-0472">Membrane</keyword>
<feature type="compositionally biased region" description="Low complexity" evidence="6">
    <location>
        <begin position="36"/>
        <end position="56"/>
    </location>
</feature>
<dbReference type="SMART" id="SM00054">
    <property type="entry name" value="EFh"/>
    <property type="match status" value="2"/>
</dbReference>
<comment type="caution">
    <text evidence="9">The sequence shown here is derived from an EMBL/GenBank/DDBJ whole genome shotgun (WGS) entry which is preliminary data.</text>
</comment>
<feature type="region of interest" description="Disordered" evidence="6">
    <location>
        <begin position="496"/>
        <end position="517"/>
    </location>
</feature>
<dbReference type="InterPro" id="IPR011992">
    <property type="entry name" value="EF-hand-dom_pair"/>
</dbReference>
<accession>A0A9P1C8D6</accession>
<feature type="domain" description="EF-hand" evidence="8">
    <location>
        <begin position="413"/>
        <end position="448"/>
    </location>
</feature>
<evidence type="ECO:0000259" key="8">
    <source>
        <dbReference type="PROSITE" id="PS50222"/>
    </source>
</evidence>
<dbReference type="GO" id="GO:0001518">
    <property type="term" value="C:voltage-gated sodium channel complex"/>
    <property type="evidence" value="ECO:0007669"/>
    <property type="project" value="TreeGrafter"/>
</dbReference>
<dbReference type="PANTHER" id="PTHR10037">
    <property type="entry name" value="VOLTAGE-GATED CATION CHANNEL CALCIUM AND SODIUM"/>
    <property type="match status" value="1"/>
</dbReference>
<feature type="region of interest" description="Disordered" evidence="6">
    <location>
        <begin position="1"/>
        <end position="61"/>
    </location>
</feature>
<dbReference type="OrthoDB" id="443037at2759"/>
<reference evidence="9" key="1">
    <citation type="submission" date="2022-10" db="EMBL/GenBank/DDBJ databases">
        <authorList>
            <person name="Chen Y."/>
            <person name="Dougan E. K."/>
            <person name="Chan C."/>
            <person name="Rhodes N."/>
            <person name="Thang M."/>
        </authorList>
    </citation>
    <scope>NUCLEOTIDE SEQUENCE</scope>
</reference>
<dbReference type="InterPro" id="IPR002048">
    <property type="entry name" value="EF_hand_dom"/>
</dbReference>
<feature type="region of interest" description="Disordered" evidence="6">
    <location>
        <begin position="729"/>
        <end position="771"/>
    </location>
</feature>
<evidence type="ECO:0000313" key="12">
    <source>
        <dbReference type="Proteomes" id="UP001152797"/>
    </source>
</evidence>
<evidence type="ECO:0000256" key="7">
    <source>
        <dbReference type="SAM" id="Phobius"/>
    </source>
</evidence>
<keyword evidence="3" id="KW-0106">Calcium</keyword>
<gene>
    <name evidence="9" type="ORF">C1SCF055_LOCUS13086</name>
</gene>
<reference evidence="10" key="2">
    <citation type="submission" date="2024-04" db="EMBL/GenBank/DDBJ databases">
        <authorList>
            <person name="Chen Y."/>
            <person name="Shah S."/>
            <person name="Dougan E. K."/>
            <person name="Thang M."/>
            <person name="Chan C."/>
        </authorList>
    </citation>
    <scope>NUCLEOTIDE SEQUENCE [LARGE SCALE GENOMIC DNA]</scope>
</reference>
<keyword evidence="2 7" id="KW-0812">Transmembrane</keyword>
<dbReference type="SUPFAM" id="SSF47473">
    <property type="entry name" value="EF-hand"/>
    <property type="match status" value="1"/>
</dbReference>
<evidence type="ECO:0000256" key="1">
    <source>
        <dbReference type="ARBA" id="ARBA00004141"/>
    </source>
</evidence>
<dbReference type="PROSITE" id="PS00018">
    <property type="entry name" value="EF_HAND_1"/>
    <property type="match status" value="2"/>
</dbReference>
<dbReference type="InterPro" id="IPR005821">
    <property type="entry name" value="Ion_trans_dom"/>
</dbReference>
<evidence type="ECO:0000256" key="4">
    <source>
        <dbReference type="ARBA" id="ARBA00022989"/>
    </source>
</evidence>
<evidence type="ECO:0000256" key="3">
    <source>
        <dbReference type="ARBA" id="ARBA00022837"/>
    </source>
</evidence>
<dbReference type="Gene3D" id="1.10.287.70">
    <property type="match status" value="1"/>
</dbReference>
<evidence type="ECO:0000313" key="9">
    <source>
        <dbReference type="EMBL" id="CAI3985661.1"/>
    </source>
</evidence>
<dbReference type="SUPFAM" id="SSF81324">
    <property type="entry name" value="Voltage-gated potassium channels"/>
    <property type="match status" value="1"/>
</dbReference>
<dbReference type="EMBL" id="CAMXCT020001006">
    <property type="protein sequence ID" value="CAL1139036.1"/>
    <property type="molecule type" value="Genomic_DNA"/>
</dbReference>
<dbReference type="Proteomes" id="UP001152797">
    <property type="component" value="Unassembled WGS sequence"/>
</dbReference>
<feature type="transmembrane region" description="Helical" evidence="7">
    <location>
        <begin position="131"/>
        <end position="152"/>
    </location>
</feature>
<dbReference type="Pfam" id="PF13202">
    <property type="entry name" value="EF-hand_5"/>
    <property type="match status" value="1"/>
</dbReference>
<feature type="transmembrane region" description="Helical" evidence="7">
    <location>
        <begin position="231"/>
        <end position="259"/>
    </location>
</feature>
<organism evidence="9">
    <name type="scientific">Cladocopium goreaui</name>
    <dbReference type="NCBI Taxonomy" id="2562237"/>
    <lineage>
        <taxon>Eukaryota</taxon>
        <taxon>Sar</taxon>
        <taxon>Alveolata</taxon>
        <taxon>Dinophyceae</taxon>
        <taxon>Suessiales</taxon>
        <taxon>Symbiodiniaceae</taxon>
        <taxon>Cladocopium</taxon>
    </lineage>
</organism>
<dbReference type="Pfam" id="PF00520">
    <property type="entry name" value="Ion_trans"/>
    <property type="match status" value="1"/>
</dbReference>
<dbReference type="PROSITE" id="PS50222">
    <property type="entry name" value="EF_HAND_2"/>
    <property type="match status" value="2"/>
</dbReference>
<comment type="subcellular location">
    <subcellularLocation>
        <location evidence="1">Membrane</location>
        <topology evidence="1">Multi-pass membrane protein</topology>
    </subcellularLocation>
</comment>